<gene>
    <name evidence="1" type="ORF">P9850_05545</name>
</gene>
<evidence type="ECO:0000313" key="2">
    <source>
        <dbReference type="Proteomes" id="UP001339962"/>
    </source>
</evidence>
<dbReference type="RefSeq" id="WP_328217530.1">
    <property type="nucleotide sequence ID" value="NZ_JARTLI010000005.1"/>
</dbReference>
<organism evidence="1 2">
    <name type="scientific">Anoxybacteroides rupiense</name>
    <dbReference type="NCBI Taxonomy" id="311460"/>
    <lineage>
        <taxon>Bacteria</taxon>
        <taxon>Bacillati</taxon>
        <taxon>Bacillota</taxon>
        <taxon>Bacilli</taxon>
        <taxon>Bacillales</taxon>
        <taxon>Anoxybacillaceae</taxon>
        <taxon>Anoxybacteroides</taxon>
    </lineage>
</organism>
<comment type="caution">
    <text evidence="1">The sequence shown here is derived from an EMBL/GenBank/DDBJ whole genome shotgun (WGS) entry which is preliminary data.</text>
</comment>
<evidence type="ECO:0000313" key="1">
    <source>
        <dbReference type="EMBL" id="MED5051326.1"/>
    </source>
</evidence>
<proteinExistence type="predicted"/>
<dbReference type="Pfam" id="PF11155">
    <property type="entry name" value="DUF2935"/>
    <property type="match status" value="1"/>
</dbReference>
<name>A0ABD5ITP6_9BACL</name>
<dbReference type="Gene3D" id="1.20.1260.120">
    <property type="entry name" value="Protein of unknown function DUF2935"/>
    <property type="match status" value="1"/>
</dbReference>
<dbReference type="InterPro" id="IPR021328">
    <property type="entry name" value="CotB-like"/>
</dbReference>
<dbReference type="AlphaFoldDB" id="A0ABD5ITP6"/>
<accession>A0ABD5ITP6</accession>
<dbReference type="Proteomes" id="UP001339962">
    <property type="component" value="Unassembled WGS sequence"/>
</dbReference>
<dbReference type="EMBL" id="JARTLI010000005">
    <property type="protein sequence ID" value="MED5051326.1"/>
    <property type="molecule type" value="Genomic_DNA"/>
</dbReference>
<reference evidence="1 2" key="1">
    <citation type="submission" date="2023-03" db="EMBL/GenBank/DDBJ databases">
        <title>Bacillus Genome Sequencing.</title>
        <authorList>
            <person name="Dunlap C."/>
        </authorList>
    </citation>
    <scope>NUCLEOTIDE SEQUENCE [LARGE SCALE GENOMIC DNA]</scope>
    <source>
        <strain evidence="1 2">NRS-38</strain>
    </source>
</reference>
<protein>
    <submittedName>
        <fullName evidence="1">DUF2935 domain-containing protein</fullName>
    </submittedName>
</protein>
<dbReference type="SUPFAM" id="SSF158430">
    <property type="entry name" value="Bacillus cereus metalloprotein-like"/>
    <property type="match status" value="1"/>
</dbReference>
<sequence length="79" mass="9206">MSSALEEKAKFEHRFWLQVLGDHARSRFIYEALAPVEKEDIATSYQFIQTFDRLLGKTDSENWSQLTLSAEAEALRLRD</sequence>